<dbReference type="Proteomes" id="UP000710432">
    <property type="component" value="Unassembled WGS sequence"/>
</dbReference>
<dbReference type="GO" id="GO:0042791">
    <property type="term" value="P:5S class rRNA transcription by RNA polymerase III"/>
    <property type="evidence" value="ECO:0007669"/>
    <property type="project" value="TreeGrafter"/>
</dbReference>
<comment type="caution">
    <text evidence="1">The sequence shown here is derived from an EMBL/GenBank/DDBJ whole genome shotgun (WGS) entry which is preliminary data.</text>
</comment>
<dbReference type="AlphaFoldDB" id="A0A8J6G120"/>
<evidence type="ECO:0000313" key="2">
    <source>
        <dbReference type="Proteomes" id="UP000710432"/>
    </source>
</evidence>
<protein>
    <submittedName>
        <fullName evidence="1">General transcription factor 3C polypeptide 1</fullName>
    </submittedName>
</protein>
<accession>A0A8J6G120</accession>
<name>A0A8J6G120_MICOH</name>
<dbReference type="InterPro" id="IPR044210">
    <property type="entry name" value="Tfc3-like"/>
</dbReference>
<dbReference type="PANTHER" id="PTHR15180">
    <property type="entry name" value="GENERAL TRANSCRIPTION FACTOR 3C POLYPEPTIDE 1"/>
    <property type="match status" value="1"/>
</dbReference>
<dbReference type="GO" id="GO:0006384">
    <property type="term" value="P:transcription initiation at RNA polymerase III promoter"/>
    <property type="evidence" value="ECO:0007669"/>
    <property type="project" value="InterPro"/>
</dbReference>
<dbReference type="GO" id="GO:0000127">
    <property type="term" value="C:transcription factor TFIIIC complex"/>
    <property type="evidence" value="ECO:0007669"/>
    <property type="project" value="InterPro"/>
</dbReference>
<reference evidence="1" key="1">
    <citation type="submission" date="2020-03" db="EMBL/GenBank/DDBJ databases">
        <title>Studies in the Genomics of Life Span.</title>
        <authorList>
            <person name="Glass D."/>
        </authorList>
    </citation>
    <scope>NUCLEOTIDE SEQUENCE</scope>
    <source>
        <strain evidence="1">LTLLF</strain>
        <tissue evidence="1">Muscle</tissue>
    </source>
</reference>
<evidence type="ECO:0000313" key="1">
    <source>
        <dbReference type="EMBL" id="KAH0501408.1"/>
    </source>
</evidence>
<proteinExistence type="predicted"/>
<dbReference type="PANTHER" id="PTHR15180:SF1">
    <property type="entry name" value="GENERAL TRANSCRIPTION FACTOR 3C POLYPEPTIDE 1"/>
    <property type="match status" value="1"/>
</dbReference>
<sequence>MPVCKGMMEAVLYHIMSRPGVPESCLLQYYQGVLQPVAVLELLRGLESLGCIQKRLLRKPAAVSLFSKPVVEGLGQASEAEALSCRESTVTFYEPTLDCTIRLGRVFPHDVNWNKWIHL</sequence>
<organism evidence="1 2">
    <name type="scientific">Microtus ochrogaster</name>
    <name type="common">Prairie vole</name>
    <dbReference type="NCBI Taxonomy" id="79684"/>
    <lineage>
        <taxon>Eukaryota</taxon>
        <taxon>Metazoa</taxon>
        <taxon>Chordata</taxon>
        <taxon>Craniata</taxon>
        <taxon>Vertebrata</taxon>
        <taxon>Euteleostomi</taxon>
        <taxon>Mammalia</taxon>
        <taxon>Eutheria</taxon>
        <taxon>Euarchontoglires</taxon>
        <taxon>Glires</taxon>
        <taxon>Rodentia</taxon>
        <taxon>Myomorpha</taxon>
        <taxon>Muroidea</taxon>
        <taxon>Cricetidae</taxon>
        <taxon>Arvicolinae</taxon>
        <taxon>Microtus</taxon>
    </lineage>
</organism>
<dbReference type="EMBL" id="JAATJU010026620">
    <property type="protein sequence ID" value="KAH0501408.1"/>
    <property type="molecule type" value="Genomic_DNA"/>
</dbReference>
<gene>
    <name evidence="1" type="ORF">LTLLF_196760</name>
</gene>
<dbReference type="GO" id="GO:0003677">
    <property type="term" value="F:DNA binding"/>
    <property type="evidence" value="ECO:0007669"/>
    <property type="project" value="InterPro"/>
</dbReference>